<proteinExistence type="predicted"/>
<sequence length="353" mass="38747">MSKRTTFTTISPLPASVSRQVVLDFLHDHQSMIDLNPLVIERHPLPEPPPHCPEDERQCVWWSMTDKIAYAPGIKSDLTYTAAFQDLHDGIRTHCYAPMGTHIRERWSLGGTLPGEPKQPVELGLGAPSQGLYIREDVEVRCNFLMAGFVKKTILKSHGVLCERLVRKAESSGAMATPLSPASTVFHDGHSFGSGWRSSSTHDERRSQFVDGSSGRQSPSNQIHQNPYHHRHQESSGSLQPIYSHQVAAASETGLVPEPLRTGRSSVQYGHSRHDSGHIYTGQGWQAQQKPYVHDPHNPYTQQQAPQIPPLSGLGNGQLGGPAGGWVNGTQNYHQATPVAELSGGESHIAELP</sequence>
<dbReference type="EMBL" id="JARVKF010000433">
    <property type="protein sequence ID" value="KAK9413867.1"/>
    <property type="molecule type" value="Genomic_DNA"/>
</dbReference>
<organism evidence="3 4">
    <name type="scientific">Seiridium unicorne</name>
    <dbReference type="NCBI Taxonomy" id="138068"/>
    <lineage>
        <taxon>Eukaryota</taxon>
        <taxon>Fungi</taxon>
        <taxon>Dikarya</taxon>
        <taxon>Ascomycota</taxon>
        <taxon>Pezizomycotina</taxon>
        <taxon>Sordariomycetes</taxon>
        <taxon>Xylariomycetidae</taxon>
        <taxon>Amphisphaeriales</taxon>
        <taxon>Sporocadaceae</taxon>
        <taxon>Seiridium</taxon>
    </lineage>
</organism>
<feature type="domain" description="DUF7053" evidence="2">
    <location>
        <begin position="2"/>
        <end position="170"/>
    </location>
</feature>
<dbReference type="PANTHER" id="PTHR38117">
    <property type="entry name" value="NACHT AND WD40 DOMAIN PROTEIN"/>
    <property type="match status" value="1"/>
</dbReference>
<feature type="region of interest" description="Disordered" evidence="1">
    <location>
        <begin position="255"/>
        <end position="326"/>
    </location>
</feature>
<evidence type="ECO:0000313" key="3">
    <source>
        <dbReference type="EMBL" id="KAK9413867.1"/>
    </source>
</evidence>
<dbReference type="PANTHER" id="PTHR38117:SF2">
    <property type="entry name" value="NACHT AND WD40 DOMAIN PROTEIN"/>
    <property type="match status" value="1"/>
</dbReference>
<evidence type="ECO:0000256" key="1">
    <source>
        <dbReference type="SAM" id="MobiDB-lite"/>
    </source>
</evidence>
<dbReference type="Proteomes" id="UP001408356">
    <property type="component" value="Unassembled WGS sequence"/>
</dbReference>
<name>A0ABR2UGX5_9PEZI</name>
<reference evidence="3 4" key="1">
    <citation type="journal article" date="2024" name="J. Plant Pathol.">
        <title>Sequence and assembly of the genome of Seiridium unicorne, isolate CBS 538.82, causal agent of cypress canker disease.</title>
        <authorList>
            <person name="Scali E."/>
            <person name="Rocca G.D."/>
            <person name="Danti R."/>
            <person name="Garbelotto M."/>
            <person name="Barberini S."/>
            <person name="Baroncelli R."/>
            <person name="Emiliani G."/>
        </authorList>
    </citation>
    <scope>NUCLEOTIDE SEQUENCE [LARGE SCALE GENOMIC DNA]</scope>
    <source>
        <strain evidence="3 4">BM-138-508</strain>
    </source>
</reference>
<comment type="caution">
    <text evidence="3">The sequence shown here is derived from an EMBL/GenBank/DDBJ whole genome shotgun (WGS) entry which is preliminary data.</text>
</comment>
<keyword evidence="4" id="KW-1185">Reference proteome</keyword>
<feature type="region of interest" description="Disordered" evidence="1">
    <location>
        <begin position="194"/>
        <end position="238"/>
    </location>
</feature>
<evidence type="ECO:0000313" key="4">
    <source>
        <dbReference type="Proteomes" id="UP001408356"/>
    </source>
</evidence>
<feature type="compositionally biased region" description="Gly residues" evidence="1">
    <location>
        <begin position="314"/>
        <end position="326"/>
    </location>
</feature>
<feature type="compositionally biased region" description="Polar residues" evidence="1">
    <location>
        <begin position="210"/>
        <end position="225"/>
    </location>
</feature>
<dbReference type="Pfam" id="PF23155">
    <property type="entry name" value="DUF7053"/>
    <property type="match status" value="1"/>
</dbReference>
<accession>A0ABR2UGX5</accession>
<dbReference type="InterPro" id="IPR055481">
    <property type="entry name" value="DUF7053"/>
</dbReference>
<protein>
    <submittedName>
        <fullName evidence="3">Nacht and wd40 domain protein</fullName>
    </submittedName>
</protein>
<gene>
    <name evidence="3" type="ORF">SUNI508_11563</name>
</gene>
<evidence type="ECO:0000259" key="2">
    <source>
        <dbReference type="Pfam" id="PF23155"/>
    </source>
</evidence>